<protein>
    <submittedName>
        <fullName evidence="1">Uncharacterized protein</fullName>
    </submittedName>
</protein>
<sequence>MARDERRAGLDCAPFLVVRRSEEGTGSIEVSLRHDSGVAGAAAWRGRVNGIYLPSLRGDRDKIARQFCAEATKQSVLPHVR</sequence>
<dbReference type="EMBL" id="SZZP01000008">
    <property type="protein sequence ID" value="TKV80880.1"/>
    <property type="molecule type" value="Genomic_DNA"/>
</dbReference>
<evidence type="ECO:0000313" key="2">
    <source>
        <dbReference type="Proteomes" id="UP000305095"/>
    </source>
</evidence>
<proteinExistence type="predicted"/>
<evidence type="ECO:0000313" key="1">
    <source>
        <dbReference type="EMBL" id="TKV80880.1"/>
    </source>
</evidence>
<accession>A0A4U6S197</accession>
<reference evidence="1 2" key="1">
    <citation type="submission" date="2019-05" db="EMBL/GenBank/DDBJ databases">
        <title>Draft Genome of Bradyrhizobium elkanii strain SEMIA 938, Used in Commercial Inoculants for Lupinus spp. in Brazil.</title>
        <authorList>
            <person name="Hungria M."/>
            <person name="Delamuta J.R.M."/>
            <person name="Ribeiro R.A."/>
            <person name="Nogueira M.A."/>
        </authorList>
    </citation>
    <scope>NUCLEOTIDE SEQUENCE [LARGE SCALE GENOMIC DNA]</scope>
    <source>
        <strain evidence="1 2">Semia 938</strain>
    </source>
</reference>
<gene>
    <name evidence="1" type="ORF">FDV58_15925</name>
</gene>
<dbReference type="AlphaFoldDB" id="A0A4U6S197"/>
<name>A0A4U6S197_BRAEL</name>
<dbReference type="RefSeq" id="WP_137479038.1">
    <property type="nucleotide sequence ID" value="NZ_SZZP01000008.1"/>
</dbReference>
<organism evidence="1 2">
    <name type="scientific">Bradyrhizobium elkanii</name>
    <dbReference type="NCBI Taxonomy" id="29448"/>
    <lineage>
        <taxon>Bacteria</taxon>
        <taxon>Pseudomonadati</taxon>
        <taxon>Pseudomonadota</taxon>
        <taxon>Alphaproteobacteria</taxon>
        <taxon>Hyphomicrobiales</taxon>
        <taxon>Nitrobacteraceae</taxon>
        <taxon>Bradyrhizobium</taxon>
    </lineage>
</organism>
<dbReference type="Proteomes" id="UP000305095">
    <property type="component" value="Unassembled WGS sequence"/>
</dbReference>
<comment type="caution">
    <text evidence="1">The sequence shown here is derived from an EMBL/GenBank/DDBJ whole genome shotgun (WGS) entry which is preliminary data.</text>
</comment>